<organism evidence="1 2">
    <name type="scientific">Companilactobacillus baiquanensis</name>
    <dbReference type="NCBI Taxonomy" id="2486005"/>
    <lineage>
        <taxon>Bacteria</taxon>
        <taxon>Bacillati</taxon>
        <taxon>Bacillota</taxon>
        <taxon>Bacilli</taxon>
        <taxon>Lactobacillales</taxon>
        <taxon>Lactobacillaceae</taxon>
        <taxon>Companilactobacillus</taxon>
    </lineage>
</organism>
<dbReference type="InterPro" id="IPR010360">
    <property type="entry name" value="DUF956"/>
</dbReference>
<dbReference type="PIRSF" id="PIRSF021265">
    <property type="entry name" value="DUF956"/>
    <property type="match status" value="1"/>
</dbReference>
<comment type="caution">
    <text evidence="1">The sequence shown here is derived from an EMBL/GenBank/DDBJ whole genome shotgun (WGS) entry which is preliminary data.</text>
</comment>
<dbReference type="Proteomes" id="UP001596186">
    <property type="component" value="Unassembled WGS sequence"/>
</dbReference>
<evidence type="ECO:0000313" key="1">
    <source>
        <dbReference type="EMBL" id="MFC6322877.1"/>
    </source>
</evidence>
<accession>A0ABW1UTW8</accession>
<gene>
    <name evidence="1" type="ORF">ACFP1F_03735</name>
</gene>
<dbReference type="RefSeq" id="WP_125593734.1">
    <property type="nucleotide sequence ID" value="NZ_JBHSSN010000004.1"/>
</dbReference>
<reference evidence="2" key="1">
    <citation type="journal article" date="2019" name="Int. J. Syst. Evol. Microbiol.">
        <title>The Global Catalogue of Microorganisms (GCM) 10K type strain sequencing project: providing services to taxonomists for standard genome sequencing and annotation.</title>
        <authorList>
            <consortium name="The Broad Institute Genomics Platform"/>
            <consortium name="The Broad Institute Genome Sequencing Center for Infectious Disease"/>
            <person name="Wu L."/>
            <person name="Ma J."/>
        </authorList>
    </citation>
    <scope>NUCLEOTIDE SEQUENCE [LARGE SCALE GENOMIC DNA]</scope>
    <source>
        <strain evidence="2">CCM 8895</strain>
    </source>
</reference>
<dbReference type="Pfam" id="PF06115">
    <property type="entry name" value="DUF956"/>
    <property type="match status" value="1"/>
</dbReference>
<protein>
    <submittedName>
        <fullName evidence="1">DUF956 family protein</fullName>
    </submittedName>
</protein>
<keyword evidence="2" id="KW-1185">Reference proteome</keyword>
<sequence>MVQSINTKSDLVINGTSHVGISEYGKIMIGDRGFEFYSDRNTKNYIQIPWKEVDKVVVSVVFKGKWIPRYALKTKKNGMYAFSSKDPKKVLRAIRVYIDPKDIVRSLSFNDVVKRGVKNLFTRKNKKKKSK</sequence>
<evidence type="ECO:0000313" key="2">
    <source>
        <dbReference type="Proteomes" id="UP001596186"/>
    </source>
</evidence>
<name>A0ABW1UTW8_9LACO</name>
<proteinExistence type="predicted"/>
<dbReference type="EMBL" id="JBHSSN010000004">
    <property type="protein sequence ID" value="MFC6322877.1"/>
    <property type="molecule type" value="Genomic_DNA"/>
</dbReference>